<dbReference type="PANTHER" id="PTHR11214:SF333">
    <property type="entry name" value="GLYCOSYLTRANSFERASE FAMILY 31 PROTEIN"/>
    <property type="match status" value="1"/>
</dbReference>
<evidence type="ECO:0000256" key="3">
    <source>
        <dbReference type="ARBA" id="ARBA00022676"/>
    </source>
</evidence>
<keyword evidence="4" id="KW-0808">Transferase</keyword>
<evidence type="ECO:0000313" key="13">
    <source>
        <dbReference type="Proteomes" id="UP000306954"/>
    </source>
</evidence>
<evidence type="ECO:0000256" key="5">
    <source>
        <dbReference type="ARBA" id="ARBA00022692"/>
    </source>
</evidence>
<evidence type="ECO:0008006" key="15">
    <source>
        <dbReference type="Google" id="ProtNLM"/>
    </source>
</evidence>
<evidence type="ECO:0000256" key="7">
    <source>
        <dbReference type="ARBA" id="ARBA00022989"/>
    </source>
</evidence>
<reference evidence="13 14" key="1">
    <citation type="submission" date="2019-03" db="EMBL/GenBank/DDBJ databases">
        <title>Sequencing 23 genomes of Wallemia ichthyophaga.</title>
        <authorList>
            <person name="Gostincar C."/>
        </authorList>
    </citation>
    <scope>NUCLEOTIDE SEQUENCE [LARGE SCALE GENOMIC DNA]</scope>
    <source>
        <strain evidence="12 14">EXF-6200</strain>
        <strain evidence="11 13">EXF-8621</strain>
    </source>
</reference>
<keyword evidence="9 10" id="KW-0472">Membrane</keyword>
<evidence type="ECO:0000256" key="4">
    <source>
        <dbReference type="ARBA" id="ARBA00022679"/>
    </source>
</evidence>
<evidence type="ECO:0000256" key="10">
    <source>
        <dbReference type="SAM" id="Phobius"/>
    </source>
</evidence>
<sequence>MNRNARRKARSLDSNFDYDDNDFKLRRSWLDRLSSQRYFPKSRHNVAYALIALFLFAFSLTKFLMWYLNPDKEPLPWRSYCQESSPFPHQLADSLPPVTILVGVMSIDRYAERRNVIRQTYARNASPRDSRHIQVVFVITNPRSSLRHAVYLEQETFGDLVILDVKENMNSGKSYEFFNWASKYAWLPDPATLPTHLISFPSAYNNPHENMLNDLHRVNDKDLEKELFGFDRTVKDPFITNDDAAAQHAAVDLTVTHPNAPQNSNLEYKRPDFIVKADDDSFIILGELERHLRILPKSLIYWGYLVKNKFMGGQAYALSFDIVKWMANSEFVRNHRNGREDKVTANWVRHHPQAHDIQWVSESCWIYNHPKTHTVYSHGFLFPSEVTKIRQESIPGTIGEEEQIRRGQGNKNHSEAYSTVFKWGQKYAEPLNHLSAVDRVAALVEGADESLSKDEKKFGILGSPRQTLSERYEGRPWGGTVIVHFIKRHEWFYETALAFLTDWSLIPKTTPIASKNYWTKTIALNKDDDFDRQRGWRLVDSTDVKSVDIYRFKTTVDPFPTS</sequence>
<comment type="caution">
    <text evidence="11">The sequence shown here is derived from an EMBL/GenBank/DDBJ whole genome shotgun (WGS) entry which is preliminary data.</text>
</comment>
<dbReference type="InterPro" id="IPR002659">
    <property type="entry name" value="Glyco_trans_31"/>
</dbReference>
<gene>
    <name evidence="12" type="ORF">E3P86_01707</name>
    <name evidence="11" type="ORF">E3P90_03440</name>
</gene>
<keyword evidence="3" id="KW-0328">Glycosyltransferase</keyword>
<comment type="subcellular location">
    <subcellularLocation>
        <location evidence="1">Golgi apparatus membrane</location>
        <topology evidence="1">Single-pass type II membrane protein</topology>
    </subcellularLocation>
</comment>
<dbReference type="Proteomes" id="UP000310689">
    <property type="component" value="Unassembled WGS sequence"/>
</dbReference>
<evidence type="ECO:0000313" key="12">
    <source>
        <dbReference type="EMBL" id="TIB38298.1"/>
    </source>
</evidence>
<dbReference type="Pfam" id="PF01762">
    <property type="entry name" value="Galactosyl_T"/>
    <property type="match status" value="1"/>
</dbReference>
<evidence type="ECO:0000256" key="6">
    <source>
        <dbReference type="ARBA" id="ARBA00022968"/>
    </source>
</evidence>
<dbReference type="PANTHER" id="PTHR11214">
    <property type="entry name" value="BETA-1,3-N-ACETYLGLUCOSAMINYLTRANSFERASE"/>
    <property type="match status" value="1"/>
</dbReference>
<keyword evidence="8" id="KW-0333">Golgi apparatus</keyword>
<dbReference type="Proteomes" id="UP000306954">
    <property type="component" value="Unassembled WGS sequence"/>
</dbReference>
<keyword evidence="6" id="KW-0735">Signal-anchor</keyword>
<dbReference type="GO" id="GO:0051072">
    <property type="term" value="P:4,6-pyruvylated galactose residue biosynthetic process"/>
    <property type="evidence" value="ECO:0007669"/>
    <property type="project" value="TreeGrafter"/>
</dbReference>
<name>A0A4V6TMY1_WALIC</name>
<accession>A0A4V6TMY1</accession>
<dbReference type="AlphaFoldDB" id="A0A4V6TMY1"/>
<keyword evidence="5 10" id="KW-0812">Transmembrane</keyword>
<proteinExistence type="inferred from homology"/>
<comment type="similarity">
    <text evidence="2">Belongs to the glycosyltransferase 31 family.</text>
</comment>
<evidence type="ECO:0000256" key="2">
    <source>
        <dbReference type="ARBA" id="ARBA00008661"/>
    </source>
</evidence>
<protein>
    <recommendedName>
        <fullName evidence="15">Hexosyltransferase</fullName>
    </recommendedName>
</protein>
<keyword evidence="7 10" id="KW-1133">Transmembrane helix</keyword>
<dbReference type="EMBL" id="SPOI01000066">
    <property type="protein sequence ID" value="TIB38298.1"/>
    <property type="molecule type" value="Genomic_DNA"/>
</dbReference>
<evidence type="ECO:0000256" key="8">
    <source>
        <dbReference type="ARBA" id="ARBA00023034"/>
    </source>
</evidence>
<feature type="transmembrane region" description="Helical" evidence="10">
    <location>
        <begin position="46"/>
        <end position="68"/>
    </location>
</feature>
<evidence type="ECO:0000313" key="11">
    <source>
        <dbReference type="EMBL" id="TIB09004.1"/>
    </source>
</evidence>
<evidence type="ECO:0000313" key="14">
    <source>
        <dbReference type="Proteomes" id="UP000310689"/>
    </source>
</evidence>
<dbReference type="EMBL" id="SPOF01000048">
    <property type="protein sequence ID" value="TIB09004.1"/>
    <property type="molecule type" value="Genomic_DNA"/>
</dbReference>
<organism evidence="11 13">
    <name type="scientific">Wallemia ichthyophaga</name>
    <dbReference type="NCBI Taxonomy" id="245174"/>
    <lineage>
        <taxon>Eukaryota</taxon>
        <taxon>Fungi</taxon>
        <taxon>Dikarya</taxon>
        <taxon>Basidiomycota</taxon>
        <taxon>Wallemiomycotina</taxon>
        <taxon>Wallemiomycetes</taxon>
        <taxon>Wallemiales</taxon>
        <taxon>Wallemiaceae</taxon>
        <taxon>Wallemia</taxon>
    </lineage>
</organism>
<dbReference type="GO" id="GO:0016758">
    <property type="term" value="F:hexosyltransferase activity"/>
    <property type="evidence" value="ECO:0007669"/>
    <property type="project" value="InterPro"/>
</dbReference>
<evidence type="ECO:0000256" key="9">
    <source>
        <dbReference type="ARBA" id="ARBA00023136"/>
    </source>
</evidence>
<evidence type="ECO:0000256" key="1">
    <source>
        <dbReference type="ARBA" id="ARBA00004323"/>
    </source>
</evidence>
<dbReference type="GO" id="GO:0000139">
    <property type="term" value="C:Golgi membrane"/>
    <property type="evidence" value="ECO:0007669"/>
    <property type="project" value="UniProtKB-SubCell"/>
</dbReference>